<dbReference type="PANTHER" id="PTHR43390">
    <property type="entry name" value="SIGNAL PEPTIDASE I"/>
    <property type="match status" value="1"/>
</dbReference>
<dbReference type="Gene3D" id="2.10.109.10">
    <property type="entry name" value="Umud Fragment, subunit A"/>
    <property type="match status" value="1"/>
</dbReference>
<dbReference type="AlphaFoldDB" id="A0A941DQ46"/>
<feature type="transmembrane region" description="Helical" evidence="7">
    <location>
        <begin position="12"/>
        <end position="39"/>
    </location>
</feature>
<dbReference type="InterPro" id="IPR019533">
    <property type="entry name" value="Peptidase_S26"/>
</dbReference>
<evidence type="ECO:0000256" key="5">
    <source>
        <dbReference type="ARBA" id="ARBA00022801"/>
    </source>
</evidence>
<keyword evidence="5 7" id="KW-0378">Hydrolase</keyword>
<dbReference type="Pfam" id="PF10502">
    <property type="entry name" value="Peptidase_S26"/>
    <property type="match status" value="1"/>
</dbReference>
<dbReference type="CDD" id="cd06530">
    <property type="entry name" value="S26_SPase_I"/>
    <property type="match status" value="1"/>
</dbReference>
<evidence type="ECO:0000256" key="4">
    <source>
        <dbReference type="ARBA" id="ARBA00013208"/>
    </source>
</evidence>
<protein>
    <recommendedName>
        <fullName evidence="4 7">Signal peptidase I</fullName>
        <ecNumber evidence="4 7">3.4.21.89</ecNumber>
    </recommendedName>
</protein>
<dbReference type="EC" id="3.4.21.89" evidence="4 7"/>
<keyword evidence="7" id="KW-0472">Membrane</keyword>
<dbReference type="GO" id="GO:0009003">
    <property type="term" value="F:signal peptidase activity"/>
    <property type="evidence" value="ECO:0007669"/>
    <property type="project" value="UniProtKB-EC"/>
</dbReference>
<feature type="domain" description="Peptidase S26" evidence="8">
    <location>
        <begin position="12"/>
        <end position="180"/>
    </location>
</feature>
<evidence type="ECO:0000256" key="3">
    <source>
        <dbReference type="ARBA" id="ARBA00009370"/>
    </source>
</evidence>
<keyword evidence="7" id="KW-0812">Transmembrane</keyword>
<dbReference type="GO" id="GO:0004252">
    <property type="term" value="F:serine-type endopeptidase activity"/>
    <property type="evidence" value="ECO:0007669"/>
    <property type="project" value="InterPro"/>
</dbReference>
<dbReference type="EMBL" id="JAGSOT010000004">
    <property type="protein sequence ID" value="MBR7794889.1"/>
    <property type="molecule type" value="Genomic_DNA"/>
</dbReference>
<dbReference type="PRINTS" id="PR00727">
    <property type="entry name" value="LEADERPTASE"/>
</dbReference>
<keyword evidence="7" id="KW-0645">Protease</keyword>
<dbReference type="InterPro" id="IPR019758">
    <property type="entry name" value="Pept_S26A_signal_pept_1_CS"/>
</dbReference>
<evidence type="ECO:0000313" key="9">
    <source>
        <dbReference type="EMBL" id="MBR7794889.1"/>
    </source>
</evidence>
<dbReference type="InterPro" id="IPR036286">
    <property type="entry name" value="LexA/Signal_pep-like_sf"/>
</dbReference>
<dbReference type="GO" id="GO:0006465">
    <property type="term" value="P:signal peptide processing"/>
    <property type="evidence" value="ECO:0007669"/>
    <property type="project" value="InterPro"/>
</dbReference>
<dbReference type="SUPFAM" id="SSF51306">
    <property type="entry name" value="LexA/Signal peptidase"/>
    <property type="match status" value="1"/>
</dbReference>
<gene>
    <name evidence="9" type="primary">lepB</name>
    <name evidence="9" type="ORF">KCX74_02395</name>
</gene>
<dbReference type="RefSeq" id="WP_166529887.1">
    <property type="nucleotide sequence ID" value="NZ_BAAACY010000099.1"/>
</dbReference>
<name>A0A941DQ46_9BACI</name>
<dbReference type="Proteomes" id="UP000675284">
    <property type="component" value="Unassembled WGS sequence"/>
</dbReference>
<dbReference type="PANTHER" id="PTHR43390:SF1">
    <property type="entry name" value="CHLOROPLAST PROCESSING PEPTIDASE"/>
    <property type="match status" value="1"/>
</dbReference>
<dbReference type="GO" id="GO:0005886">
    <property type="term" value="C:plasma membrane"/>
    <property type="evidence" value="ECO:0007669"/>
    <property type="project" value="UniProtKB-SubCell"/>
</dbReference>
<accession>A0A941DQ46</accession>
<sequence>MGKRKKEKKNEWLDWLKALLIAFGLAFIVRMFFFAPIVVDGPSMLPTLHDGDQMIVNKFAYHLHEPERFDVVVFHASSKKDFIKRVIGLPGEHVEVIDNVLYINGEEMNEPFLTDQKDSLKSYQILTNDFSLEDLPGGYDVIPEDHVLVLGDNRGNSTDSRVLGVVSTDQIVGKTDLIYWPFNRMQTIGK</sequence>
<feature type="active site" evidence="6">
    <location>
        <position position="84"/>
    </location>
</feature>
<keyword evidence="7" id="KW-1133">Transmembrane helix</keyword>
<proteinExistence type="inferred from homology"/>
<dbReference type="PROSITE" id="PS00760">
    <property type="entry name" value="SPASE_I_2"/>
    <property type="match status" value="1"/>
</dbReference>
<comment type="subcellular location">
    <subcellularLocation>
        <location evidence="2">Cell membrane</location>
        <topology evidence="2">Single-pass type II membrane protein</topology>
    </subcellularLocation>
    <subcellularLocation>
        <location evidence="7">Membrane</location>
        <topology evidence="7">Single-pass type II membrane protein</topology>
    </subcellularLocation>
</comment>
<dbReference type="NCBIfam" id="TIGR02227">
    <property type="entry name" value="sigpep_I_bact"/>
    <property type="match status" value="1"/>
</dbReference>
<evidence type="ECO:0000256" key="2">
    <source>
        <dbReference type="ARBA" id="ARBA00004401"/>
    </source>
</evidence>
<evidence type="ECO:0000256" key="1">
    <source>
        <dbReference type="ARBA" id="ARBA00000677"/>
    </source>
</evidence>
<dbReference type="InterPro" id="IPR000223">
    <property type="entry name" value="Pept_S26A_signal_pept_1"/>
</dbReference>
<dbReference type="InterPro" id="IPR019757">
    <property type="entry name" value="Pept_S26A_signal_pept_1_Lys-AS"/>
</dbReference>
<evidence type="ECO:0000256" key="6">
    <source>
        <dbReference type="PIRSR" id="PIRSR600223-1"/>
    </source>
</evidence>
<evidence type="ECO:0000256" key="7">
    <source>
        <dbReference type="RuleBase" id="RU362042"/>
    </source>
</evidence>
<comment type="similarity">
    <text evidence="3 7">Belongs to the peptidase S26 family.</text>
</comment>
<evidence type="ECO:0000259" key="8">
    <source>
        <dbReference type="Pfam" id="PF10502"/>
    </source>
</evidence>
<comment type="catalytic activity">
    <reaction evidence="1 7">
        <text>Cleavage of hydrophobic, N-terminal signal or leader sequences from secreted and periplasmic proteins.</text>
        <dbReference type="EC" id="3.4.21.89"/>
    </reaction>
</comment>
<comment type="caution">
    <text evidence="9">The sequence shown here is derived from an EMBL/GenBank/DDBJ whole genome shotgun (WGS) entry which is preliminary data.</text>
</comment>
<evidence type="ECO:0000313" key="10">
    <source>
        <dbReference type="Proteomes" id="UP000675284"/>
    </source>
</evidence>
<feature type="active site" evidence="6">
    <location>
        <position position="43"/>
    </location>
</feature>
<organism evidence="9 10">
    <name type="scientific">Virgibacillus salarius</name>
    <dbReference type="NCBI Taxonomy" id="447199"/>
    <lineage>
        <taxon>Bacteria</taxon>
        <taxon>Bacillati</taxon>
        <taxon>Bacillota</taxon>
        <taxon>Bacilli</taxon>
        <taxon>Bacillales</taxon>
        <taxon>Bacillaceae</taxon>
        <taxon>Virgibacillus</taxon>
    </lineage>
</organism>
<reference evidence="9" key="1">
    <citation type="submission" date="2021-04" db="EMBL/GenBank/DDBJ databases">
        <title>Isolation and polyphasic classification of algal microorganism.</title>
        <authorList>
            <person name="Wang S."/>
        </authorList>
    </citation>
    <scope>NUCLEOTIDE SEQUENCE</scope>
    <source>
        <strain evidence="9">720a</strain>
    </source>
</reference>
<dbReference type="PROSITE" id="PS00761">
    <property type="entry name" value="SPASE_I_3"/>
    <property type="match status" value="1"/>
</dbReference>
<keyword evidence="10" id="KW-1185">Reference proteome</keyword>